<evidence type="ECO:0000313" key="2">
    <source>
        <dbReference type="Proteomes" id="UP000542210"/>
    </source>
</evidence>
<dbReference type="RefSeq" id="WP_184882077.1">
    <property type="nucleotide sequence ID" value="NZ_BOOV01000040.1"/>
</dbReference>
<protein>
    <submittedName>
        <fullName evidence="1">Uncharacterized protein</fullName>
    </submittedName>
</protein>
<accession>A0A7W7DB64</accession>
<name>A0A7W7DB64_9ACTN</name>
<gene>
    <name evidence="1" type="ORF">BJ982_003910</name>
</gene>
<dbReference type="AlphaFoldDB" id="A0A7W7DB64"/>
<evidence type="ECO:0000313" key="1">
    <source>
        <dbReference type="EMBL" id="MBB4702366.1"/>
    </source>
</evidence>
<comment type="caution">
    <text evidence="1">The sequence shown here is derived from an EMBL/GenBank/DDBJ whole genome shotgun (WGS) entry which is preliminary data.</text>
</comment>
<sequence>MDRHALAELLVYPGEADAACRAAILAGGDFEIWNGAVPVDHLVRVYRRRERLNRSERIPSLGFTDAVSRLESCALTDVLLGYARSARRDYHFHLFLAPDAAQIVACLGVSQSTDQDG</sequence>
<dbReference type="EMBL" id="JACHND010000001">
    <property type="protein sequence ID" value="MBB4702366.1"/>
    <property type="molecule type" value="Genomic_DNA"/>
</dbReference>
<reference evidence="1 2" key="1">
    <citation type="submission" date="2020-08" db="EMBL/GenBank/DDBJ databases">
        <title>Sequencing the genomes of 1000 actinobacteria strains.</title>
        <authorList>
            <person name="Klenk H.-P."/>
        </authorList>
    </citation>
    <scope>NUCLEOTIDE SEQUENCE [LARGE SCALE GENOMIC DNA]</scope>
    <source>
        <strain evidence="1 2">DSM 45784</strain>
    </source>
</reference>
<keyword evidence="2" id="KW-1185">Reference proteome</keyword>
<proteinExistence type="predicted"/>
<organism evidence="1 2">
    <name type="scientific">Sphaerisporangium siamense</name>
    <dbReference type="NCBI Taxonomy" id="795645"/>
    <lineage>
        <taxon>Bacteria</taxon>
        <taxon>Bacillati</taxon>
        <taxon>Actinomycetota</taxon>
        <taxon>Actinomycetes</taxon>
        <taxon>Streptosporangiales</taxon>
        <taxon>Streptosporangiaceae</taxon>
        <taxon>Sphaerisporangium</taxon>
    </lineage>
</organism>
<dbReference type="Proteomes" id="UP000542210">
    <property type="component" value="Unassembled WGS sequence"/>
</dbReference>